<dbReference type="Proteomes" id="UP001497497">
    <property type="component" value="Unassembled WGS sequence"/>
</dbReference>
<reference evidence="2 3" key="1">
    <citation type="submission" date="2024-04" db="EMBL/GenBank/DDBJ databases">
        <authorList>
            <consortium name="Genoscope - CEA"/>
            <person name="William W."/>
        </authorList>
    </citation>
    <scope>NUCLEOTIDE SEQUENCE [LARGE SCALE GENOMIC DNA]</scope>
</reference>
<proteinExistence type="predicted"/>
<protein>
    <recommendedName>
        <fullName evidence="4">Protein phosphatase 1 regulatory subunit 36</fullName>
    </recommendedName>
</protein>
<name>A0AAV2H2P6_LYMST</name>
<dbReference type="PANTHER" id="PTHR21055:SF3">
    <property type="entry name" value="PROTEIN PHOSPHATASE 1 REGULATORY SUBUNIT 36"/>
    <property type="match status" value="1"/>
</dbReference>
<accession>A0AAV2H2P6</accession>
<dbReference type="AlphaFoldDB" id="A0AAV2H2P6"/>
<dbReference type="GO" id="GO:0019902">
    <property type="term" value="F:phosphatase binding"/>
    <property type="evidence" value="ECO:0007669"/>
    <property type="project" value="InterPro"/>
</dbReference>
<comment type="caution">
    <text evidence="2">The sequence shown here is derived from an EMBL/GenBank/DDBJ whole genome shotgun (WGS) entry which is preliminary data.</text>
</comment>
<dbReference type="EMBL" id="CAXITT010000022">
    <property type="protein sequence ID" value="CAL1527793.1"/>
    <property type="molecule type" value="Genomic_DNA"/>
</dbReference>
<evidence type="ECO:0000313" key="3">
    <source>
        <dbReference type="Proteomes" id="UP001497497"/>
    </source>
</evidence>
<feature type="compositionally biased region" description="Basic and acidic residues" evidence="1">
    <location>
        <begin position="64"/>
        <end position="73"/>
    </location>
</feature>
<evidence type="ECO:0008006" key="4">
    <source>
        <dbReference type="Google" id="ProtNLM"/>
    </source>
</evidence>
<dbReference type="Pfam" id="PF14895">
    <property type="entry name" value="PPPI_inhib"/>
    <property type="match status" value="1"/>
</dbReference>
<gene>
    <name evidence="2" type="ORF">GSLYS_00001963001</name>
</gene>
<evidence type="ECO:0000256" key="1">
    <source>
        <dbReference type="SAM" id="MobiDB-lite"/>
    </source>
</evidence>
<dbReference type="PANTHER" id="PTHR21055">
    <property type="entry name" value="PROTEIN PHOSPHATASE 1 REGULATORY SUBUNIT 36"/>
    <property type="match status" value="1"/>
</dbReference>
<feature type="compositionally biased region" description="Acidic residues" evidence="1">
    <location>
        <begin position="407"/>
        <end position="417"/>
    </location>
</feature>
<feature type="compositionally biased region" description="Polar residues" evidence="1">
    <location>
        <begin position="440"/>
        <end position="453"/>
    </location>
</feature>
<keyword evidence="3" id="KW-1185">Reference proteome</keyword>
<evidence type="ECO:0000313" key="2">
    <source>
        <dbReference type="EMBL" id="CAL1527793.1"/>
    </source>
</evidence>
<sequence>MGFLRSFQFLNYLSPSNKLNHDLCLFIQLSGKWIWKDDPTSPSLEFVSNNPNADKLDKRRRARGHEGRGRGERASSGIQRGGYGKGRVTTMKQSIKFAPQKKDQSEHTTVTIEDIKTVAFQRMSEVENIPEHFHSLYSQEQFDFFLLYLLSYFNWYFIKLTLETKKNPMFIEPSLAEKLEYANACDRLSVAQKLLGRAYCILVLGLGLQDQHHMECGRSRVSKTYTDRSMFETFYKYCTFVVWITFRRKEFDSVKKEIGRILRSDTFNPAIRVKYSAEEPKEVDPSKVQKIEIEAIEEQKSEVDKKLTPAEYRRLHPKRPAIKSIINQRSPAIVSIIPSPKEEASWLFKKPQLHKDNSSSVVKKDDDENIDAKYSDLILDVHKFKTGILGEPYKLFNPQTLSPIGAENEDEVTEVDEGEKGLNEEPESEQKSPIQDRGLSRQQTGISHATTEVYSDDET</sequence>
<organism evidence="2 3">
    <name type="scientific">Lymnaea stagnalis</name>
    <name type="common">Great pond snail</name>
    <name type="synonym">Helix stagnalis</name>
    <dbReference type="NCBI Taxonomy" id="6523"/>
    <lineage>
        <taxon>Eukaryota</taxon>
        <taxon>Metazoa</taxon>
        <taxon>Spiralia</taxon>
        <taxon>Lophotrochozoa</taxon>
        <taxon>Mollusca</taxon>
        <taxon>Gastropoda</taxon>
        <taxon>Heterobranchia</taxon>
        <taxon>Euthyneura</taxon>
        <taxon>Panpulmonata</taxon>
        <taxon>Hygrophila</taxon>
        <taxon>Lymnaeoidea</taxon>
        <taxon>Lymnaeidae</taxon>
        <taxon>Lymnaea</taxon>
    </lineage>
</organism>
<feature type="region of interest" description="Disordered" evidence="1">
    <location>
        <begin position="44"/>
        <end position="86"/>
    </location>
</feature>
<dbReference type="InterPro" id="IPR026142">
    <property type="entry name" value="Pro_pase_1_reg_su_36"/>
</dbReference>
<feature type="region of interest" description="Disordered" evidence="1">
    <location>
        <begin position="400"/>
        <end position="459"/>
    </location>
</feature>